<reference evidence="1 3" key="2">
    <citation type="journal article" date="2018" name="Plant J.">
        <title>The Physcomitrella patens chromosome-scale assembly reveals moss genome structure and evolution.</title>
        <authorList>
            <person name="Lang D."/>
            <person name="Ullrich K.K."/>
            <person name="Murat F."/>
            <person name="Fuchs J."/>
            <person name="Jenkins J."/>
            <person name="Haas F.B."/>
            <person name="Piednoel M."/>
            <person name="Gundlach H."/>
            <person name="Van Bel M."/>
            <person name="Meyberg R."/>
            <person name="Vives C."/>
            <person name="Morata J."/>
            <person name="Symeonidi A."/>
            <person name="Hiss M."/>
            <person name="Muchero W."/>
            <person name="Kamisugi Y."/>
            <person name="Saleh O."/>
            <person name="Blanc G."/>
            <person name="Decker E.L."/>
            <person name="van Gessel N."/>
            <person name="Grimwood J."/>
            <person name="Hayes R.D."/>
            <person name="Graham S.W."/>
            <person name="Gunter L.E."/>
            <person name="McDaniel S.F."/>
            <person name="Hoernstein S.N.W."/>
            <person name="Larsson A."/>
            <person name="Li F.W."/>
            <person name="Perroud P.F."/>
            <person name="Phillips J."/>
            <person name="Ranjan P."/>
            <person name="Rokshar D.S."/>
            <person name="Rothfels C.J."/>
            <person name="Schneider L."/>
            <person name="Shu S."/>
            <person name="Stevenson D.W."/>
            <person name="Thummler F."/>
            <person name="Tillich M."/>
            <person name="Villarreal Aguilar J.C."/>
            <person name="Widiez T."/>
            <person name="Wong G.K."/>
            <person name="Wymore A."/>
            <person name="Zhang Y."/>
            <person name="Zimmer A.D."/>
            <person name="Quatrano R.S."/>
            <person name="Mayer K.F.X."/>
            <person name="Goodstein D."/>
            <person name="Casacuberta J.M."/>
            <person name="Vandepoele K."/>
            <person name="Reski R."/>
            <person name="Cuming A.C."/>
            <person name="Tuskan G.A."/>
            <person name="Maumus F."/>
            <person name="Salse J."/>
            <person name="Schmutz J."/>
            <person name="Rensing S.A."/>
        </authorList>
    </citation>
    <scope>NUCLEOTIDE SEQUENCE [LARGE SCALE GENOMIC DNA]</scope>
    <source>
        <strain evidence="2 3">cv. Gransden 2004</strain>
    </source>
</reference>
<dbReference type="AlphaFoldDB" id="A0A2K1K2V9"/>
<accession>A0A2K1K2V9</accession>
<sequence>MQTCGLKLTLVVVQSRENYSPHMVSVKNLIYSAKFIREPQIAATMAGMLGHTAVHKVAKLEMQ</sequence>
<keyword evidence="3" id="KW-1185">Reference proteome</keyword>
<gene>
    <name evidence="1" type="ORF">PHYPA_012586</name>
</gene>
<reference evidence="1 3" key="1">
    <citation type="journal article" date="2008" name="Science">
        <title>The Physcomitrella genome reveals evolutionary insights into the conquest of land by plants.</title>
        <authorList>
            <person name="Rensing S."/>
            <person name="Lang D."/>
            <person name="Zimmer A."/>
            <person name="Terry A."/>
            <person name="Salamov A."/>
            <person name="Shapiro H."/>
            <person name="Nishiyama T."/>
            <person name="Perroud P.-F."/>
            <person name="Lindquist E."/>
            <person name="Kamisugi Y."/>
            <person name="Tanahashi T."/>
            <person name="Sakakibara K."/>
            <person name="Fujita T."/>
            <person name="Oishi K."/>
            <person name="Shin-I T."/>
            <person name="Kuroki Y."/>
            <person name="Toyoda A."/>
            <person name="Suzuki Y."/>
            <person name="Hashimoto A."/>
            <person name="Yamaguchi K."/>
            <person name="Sugano A."/>
            <person name="Kohara Y."/>
            <person name="Fujiyama A."/>
            <person name="Anterola A."/>
            <person name="Aoki S."/>
            <person name="Ashton N."/>
            <person name="Barbazuk W.B."/>
            <person name="Barker E."/>
            <person name="Bennetzen J."/>
            <person name="Bezanilla M."/>
            <person name="Blankenship R."/>
            <person name="Cho S.H."/>
            <person name="Dutcher S."/>
            <person name="Estelle M."/>
            <person name="Fawcett J.A."/>
            <person name="Gundlach H."/>
            <person name="Hanada K."/>
            <person name="Heyl A."/>
            <person name="Hicks K.A."/>
            <person name="Hugh J."/>
            <person name="Lohr M."/>
            <person name="Mayer K."/>
            <person name="Melkozernov A."/>
            <person name="Murata T."/>
            <person name="Nelson D."/>
            <person name="Pils B."/>
            <person name="Prigge M."/>
            <person name="Reiss B."/>
            <person name="Renner T."/>
            <person name="Rombauts S."/>
            <person name="Rushton P."/>
            <person name="Sanderfoot A."/>
            <person name="Schween G."/>
            <person name="Shiu S.-H."/>
            <person name="Stueber K."/>
            <person name="Theodoulou F.L."/>
            <person name="Tu H."/>
            <person name="Van de Peer Y."/>
            <person name="Verrier P.J."/>
            <person name="Waters E."/>
            <person name="Wood A."/>
            <person name="Yang L."/>
            <person name="Cove D."/>
            <person name="Cuming A."/>
            <person name="Hasebe M."/>
            <person name="Lucas S."/>
            <person name="Mishler D.B."/>
            <person name="Reski R."/>
            <person name="Grigoriev I."/>
            <person name="Quatrano R.S."/>
            <person name="Boore J.L."/>
        </authorList>
    </citation>
    <scope>NUCLEOTIDE SEQUENCE [LARGE SCALE GENOMIC DNA]</scope>
    <source>
        <strain evidence="2 3">cv. Gransden 2004</strain>
    </source>
</reference>
<dbReference type="EnsemblPlants" id="Pp3c9_12010V3.1">
    <property type="protein sequence ID" value="PAC:32912350.CDS.1"/>
    <property type="gene ID" value="Pp3c9_12010"/>
</dbReference>
<evidence type="ECO:0000313" key="2">
    <source>
        <dbReference type="EnsemblPlants" id="PAC:32912350.CDS.1"/>
    </source>
</evidence>
<dbReference type="Gramene" id="Pp3c9_12010V3.1">
    <property type="protein sequence ID" value="PAC:32912350.CDS.1"/>
    <property type="gene ID" value="Pp3c9_12010"/>
</dbReference>
<evidence type="ECO:0000313" key="1">
    <source>
        <dbReference type="EMBL" id="PNR48113.1"/>
    </source>
</evidence>
<evidence type="ECO:0000313" key="3">
    <source>
        <dbReference type="Proteomes" id="UP000006727"/>
    </source>
</evidence>
<reference evidence="2" key="3">
    <citation type="submission" date="2020-12" db="UniProtKB">
        <authorList>
            <consortium name="EnsemblPlants"/>
        </authorList>
    </citation>
    <scope>IDENTIFICATION</scope>
</reference>
<dbReference type="Proteomes" id="UP000006727">
    <property type="component" value="Chromosome 9"/>
</dbReference>
<organism evidence="1">
    <name type="scientific">Physcomitrium patens</name>
    <name type="common">Spreading-leaved earth moss</name>
    <name type="synonym">Physcomitrella patens</name>
    <dbReference type="NCBI Taxonomy" id="3218"/>
    <lineage>
        <taxon>Eukaryota</taxon>
        <taxon>Viridiplantae</taxon>
        <taxon>Streptophyta</taxon>
        <taxon>Embryophyta</taxon>
        <taxon>Bryophyta</taxon>
        <taxon>Bryophytina</taxon>
        <taxon>Bryopsida</taxon>
        <taxon>Funariidae</taxon>
        <taxon>Funariales</taxon>
        <taxon>Funariaceae</taxon>
        <taxon>Physcomitrium</taxon>
    </lineage>
</organism>
<dbReference type="PaxDb" id="3218-PP1S29_238V6.1"/>
<dbReference type="InParanoid" id="A0A2K1K2V9"/>
<dbReference type="EMBL" id="ABEU02000009">
    <property type="protein sequence ID" value="PNR48113.1"/>
    <property type="molecule type" value="Genomic_DNA"/>
</dbReference>
<proteinExistence type="predicted"/>
<protein>
    <submittedName>
        <fullName evidence="1 2">Uncharacterized protein</fullName>
    </submittedName>
</protein>
<name>A0A2K1K2V9_PHYPA</name>